<keyword evidence="2" id="KW-0812">Transmembrane</keyword>
<feature type="region of interest" description="Disordered" evidence="1">
    <location>
        <begin position="306"/>
        <end position="329"/>
    </location>
</feature>
<evidence type="ECO:0000313" key="4">
    <source>
        <dbReference type="EMBL" id="KLO08416.1"/>
    </source>
</evidence>
<evidence type="ECO:0000256" key="1">
    <source>
        <dbReference type="SAM" id="MobiDB-lite"/>
    </source>
</evidence>
<keyword evidence="3" id="KW-0732">Signal</keyword>
<evidence type="ECO:0000256" key="3">
    <source>
        <dbReference type="SAM" id="SignalP"/>
    </source>
</evidence>
<dbReference type="STRING" id="27342.A0A0H2RUE4"/>
<dbReference type="OrthoDB" id="3245657at2759"/>
<feature type="compositionally biased region" description="Basic and acidic residues" evidence="1">
    <location>
        <begin position="318"/>
        <end position="329"/>
    </location>
</feature>
<dbReference type="AlphaFoldDB" id="A0A0H2RUE4"/>
<reference evidence="4 5" key="1">
    <citation type="submission" date="2015-04" db="EMBL/GenBank/DDBJ databases">
        <title>Complete genome sequence of Schizopora paradoxa KUC8140, a cosmopolitan wood degrader in East Asia.</title>
        <authorList>
            <consortium name="DOE Joint Genome Institute"/>
            <person name="Min B."/>
            <person name="Park H."/>
            <person name="Jang Y."/>
            <person name="Kim J.-J."/>
            <person name="Kim K.H."/>
            <person name="Pangilinan J."/>
            <person name="Lipzen A."/>
            <person name="Riley R."/>
            <person name="Grigoriev I.V."/>
            <person name="Spatafora J.W."/>
            <person name="Choi I.-G."/>
        </authorList>
    </citation>
    <scope>NUCLEOTIDE SEQUENCE [LARGE SCALE GENOMIC DNA]</scope>
    <source>
        <strain evidence="4 5">KUC8140</strain>
    </source>
</reference>
<dbReference type="Proteomes" id="UP000053477">
    <property type="component" value="Unassembled WGS sequence"/>
</dbReference>
<feature type="transmembrane region" description="Helical" evidence="2">
    <location>
        <begin position="213"/>
        <end position="234"/>
    </location>
</feature>
<protein>
    <submittedName>
        <fullName evidence="4">Uncharacterized protein</fullName>
    </submittedName>
</protein>
<feature type="chain" id="PRO_5005201803" evidence="3">
    <location>
        <begin position="18"/>
        <end position="329"/>
    </location>
</feature>
<dbReference type="EMBL" id="KQ086092">
    <property type="protein sequence ID" value="KLO08416.1"/>
    <property type="molecule type" value="Genomic_DNA"/>
</dbReference>
<dbReference type="InParanoid" id="A0A0H2RUE4"/>
<evidence type="ECO:0000313" key="5">
    <source>
        <dbReference type="Proteomes" id="UP000053477"/>
    </source>
</evidence>
<keyword evidence="2" id="KW-1133">Transmembrane helix</keyword>
<gene>
    <name evidence="4" type="ORF">SCHPADRAFT_609133</name>
</gene>
<keyword evidence="2" id="KW-0472">Membrane</keyword>
<organism evidence="4 5">
    <name type="scientific">Schizopora paradoxa</name>
    <dbReference type="NCBI Taxonomy" id="27342"/>
    <lineage>
        <taxon>Eukaryota</taxon>
        <taxon>Fungi</taxon>
        <taxon>Dikarya</taxon>
        <taxon>Basidiomycota</taxon>
        <taxon>Agaricomycotina</taxon>
        <taxon>Agaricomycetes</taxon>
        <taxon>Hymenochaetales</taxon>
        <taxon>Schizoporaceae</taxon>
        <taxon>Schizopora</taxon>
    </lineage>
</organism>
<keyword evidence="5" id="KW-1185">Reference proteome</keyword>
<evidence type="ECO:0000256" key="2">
    <source>
        <dbReference type="SAM" id="Phobius"/>
    </source>
</evidence>
<accession>A0A0H2RUE4</accession>
<sequence>MLQILLISLLIAPQVLSNPAFTNISIDDSSLDPLTGARITYGYLNQVTANGSGWHVGQNCSTCLARPDPSQVFGGTWHDTSTVVVGNRIPFASVSFTGVAIYVMGIVVSSAPESTTSLNNSRIFFQVDGADEASFMFNASLGSEVIYSYNTTLFAKEDLSDGLHNVTMMCGSGDPSTDSVCLLDRFIYTTSTNPQANASSPALNSNATVSTGVIVGAAMGSSLFLILLVALYFLRRRHSREQDTLAQTVVPFMKSYVIHPNNDSEHSTEPSNDVNTRRANAELPRYSDIILAGHIILASDPLYDGGGGISPPRRQRARMKEERGVRRGE</sequence>
<feature type="signal peptide" evidence="3">
    <location>
        <begin position="1"/>
        <end position="17"/>
    </location>
</feature>
<proteinExistence type="predicted"/>
<name>A0A0H2RUE4_9AGAM</name>